<feature type="DNA-binding region" description="OmpR/PhoB-type" evidence="6">
    <location>
        <begin position="1"/>
        <end position="74"/>
    </location>
</feature>
<name>A0ABY4M3Z1_9ACTN</name>
<dbReference type="SMART" id="SM01043">
    <property type="entry name" value="BTAD"/>
    <property type="match status" value="1"/>
</dbReference>
<evidence type="ECO:0000256" key="6">
    <source>
        <dbReference type="PROSITE-ProRule" id="PRU01091"/>
    </source>
</evidence>
<evidence type="ECO:0000256" key="3">
    <source>
        <dbReference type="ARBA" id="ARBA00023015"/>
    </source>
</evidence>
<dbReference type="InterPro" id="IPR011990">
    <property type="entry name" value="TPR-like_helical_dom_sf"/>
</dbReference>
<dbReference type="InterPro" id="IPR005158">
    <property type="entry name" value="BTAD"/>
</dbReference>
<dbReference type="PROSITE" id="PS51755">
    <property type="entry name" value="OMPR_PHOB"/>
    <property type="match status" value="1"/>
</dbReference>
<dbReference type="CDD" id="cd15831">
    <property type="entry name" value="BTAD"/>
    <property type="match status" value="1"/>
</dbReference>
<dbReference type="InterPro" id="IPR036388">
    <property type="entry name" value="WH-like_DNA-bd_sf"/>
</dbReference>
<keyword evidence="4 6" id="KW-0238">DNA-binding</keyword>
<dbReference type="Gene3D" id="1.10.10.10">
    <property type="entry name" value="Winged helix-like DNA-binding domain superfamily/Winged helix DNA-binding domain"/>
    <property type="match status" value="1"/>
</dbReference>
<proteinExistence type="inferred from homology"/>
<evidence type="ECO:0000256" key="1">
    <source>
        <dbReference type="ARBA" id="ARBA00005820"/>
    </source>
</evidence>
<dbReference type="PANTHER" id="PTHR35807">
    <property type="entry name" value="TRANSCRIPTIONAL REGULATOR REDD-RELATED"/>
    <property type="match status" value="1"/>
</dbReference>
<accession>A0ABY4M3Z1</accession>
<dbReference type="Proteomes" id="UP000830115">
    <property type="component" value="Chromosome"/>
</dbReference>
<keyword evidence="2" id="KW-0902">Two-component regulatory system</keyword>
<dbReference type="InterPro" id="IPR016032">
    <property type="entry name" value="Sig_transdc_resp-reg_C-effctor"/>
</dbReference>
<keyword evidence="3" id="KW-0805">Transcription regulation</keyword>
<dbReference type="InterPro" id="IPR051677">
    <property type="entry name" value="AfsR-DnrI-RedD_regulator"/>
</dbReference>
<protein>
    <submittedName>
        <fullName evidence="8">AfsR/SARP family transcriptional regulator</fullName>
    </submittedName>
</protein>
<dbReference type="SUPFAM" id="SSF46894">
    <property type="entry name" value="C-terminal effector domain of the bipartite response regulators"/>
    <property type="match status" value="1"/>
</dbReference>
<feature type="domain" description="OmpR/PhoB-type" evidence="7">
    <location>
        <begin position="1"/>
        <end position="74"/>
    </location>
</feature>
<evidence type="ECO:0000259" key="7">
    <source>
        <dbReference type="PROSITE" id="PS51755"/>
    </source>
</evidence>
<evidence type="ECO:0000313" key="9">
    <source>
        <dbReference type="Proteomes" id="UP000830115"/>
    </source>
</evidence>
<keyword evidence="5" id="KW-0804">Transcription</keyword>
<reference evidence="8" key="1">
    <citation type="submission" date="2021-10" db="EMBL/GenBank/DDBJ databases">
        <title>Streptomyces nigrumlapis sp.nov.,an antimicrobial producing actinobacterium isolated from Black Gobi rocks.</title>
        <authorList>
            <person name="Wen Y."/>
            <person name="Zhang W."/>
            <person name="Liu X.G."/>
        </authorList>
    </citation>
    <scope>NUCLEOTIDE SEQUENCE</scope>
    <source>
        <strain evidence="8">ST13-2-2</strain>
    </source>
</reference>
<dbReference type="RefSeq" id="WP_248863349.1">
    <property type="nucleotide sequence ID" value="NZ_CP086322.1"/>
</dbReference>
<evidence type="ECO:0000256" key="4">
    <source>
        <dbReference type="ARBA" id="ARBA00023125"/>
    </source>
</evidence>
<dbReference type="Gene3D" id="1.25.40.10">
    <property type="entry name" value="Tetratricopeptide repeat domain"/>
    <property type="match status" value="1"/>
</dbReference>
<gene>
    <name evidence="8" type="ORF">K9S39_12160</name>
</gene>
<dbReference type="Pfam" id="PF00486">
    <property type="entry name" value="Trans_reg_C"/>
    <property type="match status" value="1"/>
</dbReference>
<sequence>MKPRVVLANLLVRPDQAVSSLQLMEELWDGCPPRTAGTALQVYVSNLRKLLDKGGFRAGHATIVTQPPGYALRMAGHDGDMNQFAFFRRQADALQGKGDLESASECLRAGLALWRGSALADVRVTPRLIRAADYLDELRMTTQEKKIELELMLGRHVGLVGELYALAAQFSARERVHELLMVALYNSGRPADALRVYLSLRRNLNDMSGLDPSARLQRLQRAILAQKLEYLPVPQAQFTPHQPLHGQLGSRDVAAAQVLHHA</sequence>
<organism evidence="8 9">
    <name type="scientific">Streptomyces halobius</name>
    <dbReference type="NCBI Taxonomy" id="2879846"/>
    <lineage>
        <taxon>Bacteria</taxon>
        <taxon>Bacillati</taxon>
        <taxon>Actinomycetota</taxon>
        <taxon>Actinomycetes</taxon>
        <taxon>Kitasatosporales</taxon>
        <taxon>Streptomycetaceae</taxon>
        <taxon>Streptomyces</taxon>
    </lineage>
</organism>
<dbReference type="InterPro" id="IPR001867">
    <property type="entry name" value="OmpR/PhoB-type_DNA-bd"/>
</dbReference>
<dbReference type="EMBL" id="CP086322">
    <property type="protein sequence ID" value="UQA92487.1"/>
    <property type="molecule type" value="Genomic_DNA"/>
</dbReference>
<evidence type="ECO:0000256" key="2">
    <source>
        <dbReference type="ARBA" id="ARBA00023012"/>
    </source>
</evidence>
<comment type="similarity">
    <text evidence="1">Belongs to the AfsR/DnrI/RedD regulatory family.</text>
</comment>
<dbReference type="PANTHER" id="PTHR35807:SF1">
    <property type="entry name" value="TRANSCRIPTIONAL REGULATOR REDD"/>
    <property type="match status" value="1"/>
</dbReference>
<keyword evidence="9" id="KW-1185">Reference proteome</keyword>
<dbReference type="SUPFAM" id="SSF48452">
    <property type="entry name" value="TPR-like"/>
    <property type="match status" value="1"/>
</dbReference>
<evidence type="ECO:0000313" key="8">
    <source>
        <dbReference type="EMBL" id="UQA92487.1"/>
    </source>
</evidence>
<dbReference type="Pfam" id="PF03704">
    <property type="entry name" value="BTAD"/>
    <property type="match status" value="1"/>
</dbReference>
<evidence type="ECO:0000256" key="5">
    <source>
        <dbReference type="ARBA" id="ARBA00023163"/>
    </source>
</evidence>